<dbReference type="EMBL" id="REGN01005948">
    <property type="protein sequence ID" value="RNA11453.1"/>
    <property type="molecule type" value="Genomic_DNA"/>
</dbReference>
<keyword evidence="1" id="KW-0812">Transmembrane</keyword>
<dbReference type="AlphaFoldDB" id="A0A3M7QJL5"/>
<dbReference type="Proteomes" id="UP000276133">
    <property type="component" value="Unassembled WGS sequence"/>
</dbReference>
<evidence type="ECO:0000313" key="3">
    <source>
        <dbReference type="Proteomes" id="UP000276133"/>
    </source>
</evidence>
<organism evidence="2 3">
    <name type="scientific">Brachionus plicatilis</name>
    <name type="common">Marine rotifer</name>
    <name type="synonym">Brachionus muelleri</name>
    <dbReference type="NCBI Taxonomy" id="10195"/>
    <lineage>
        <taxon>Eukaryota</taxon>
        <taxon>Metazoa</taxon>
        <taxon>Spiralia</taxon>
        <taxon>Gnathifera</taxon>
        <taxon>Rotifera</taxon>
        <taxon>Eurotatoria</taxon>
        <taxon>Monogononta</taxon>
        <taxon>Pseudotrocha</taxon>
        <taxon>Ploima</taxon>
        <taxon>Brachionidae</taxon>
        <taxon>Brachionus</taxon>
    </lineage>
</organism>
<evidence type="ECO:0000313" key="2">
    <source>
        <dbReference type="EMBL" id="RNA11453.1"/>
    </source>
</evidence>
<reference evidence="2 3" key="1">
    <citation type="journal article" date="2018" name="Sci. Rep.">
        <title>Genomic signatures of local adaptation to the degree of environmental predictability in rotifers.</title>
        <authorList>
            <person name="Franch-Gras L."/>
            <person name="Hahn C."/>
            <person name="Garcia-Roger E.M."/>
            <person name="Carmona M.J."/>
            <person name="Serra M."/>
            <person name="Gomez A."/>
        </authorList>
    </citation>
    <scope>NUCLEOTIDE SEQUENCE [LARGE SCALE GENOMIC DNA]</scope>
    <source>
        <strain evidence="2">HYR1</strain>
    </source>
</reference>
<name>A0A3M7QJL5_BRAPC</name>
<proteinExistence type="predicted"/>
<keyword evidence="1" id="KW-1133">Transmembrane helix</keyword>
<keyword evidence="1" id="KW-0472">Membrane</keyword>
<protein>
    <submittedName>
        <fullName evidence="2">Uncharacterized protein</fullName>
    </submittedName>
</protein>
<comment type="caution">
    <text evidence="2">The sequence shown here is derived from an EMBL/GenBank/DDBJ whole genome shotgun (WGS) entry which is preliminary data.</text>
</comment>
<sequence>MIRIIQTICVYHSSEKSINASLFFLFFKFMIADWFPWVLGQNQHKSHKTRPTKYVIARAIVVPSKAPPITSLPR</sequence>
<gene>
    <name evidence="2" type="ORF">BpHYR1_009898</name>
</gene>
<keyword evidence="3" id="KW-1185">Reference proteome</keyword>
<evidence type="ECO:0000256" key="1">
    <source>
        <dbReference type="SAM" id="Phobius"/>
    </source>
</evidence>
<accession>A0A3M7QJL5</accession>
<feature type="transmembrane region" description="Helical" evidence="1">
    <location>
        <begin position="20"/>
        <end position="40"/>
    </location>
</feature>